<name>A0A8W7PKR8_ANOCL</name>
<organism evidence="2">
    <name type="scientific">Anopheles coluzzii</name>
    <name type="common">African malaria mosquito</name>
    <dbReference type="NCBI Taxonomy" id="1518534"/>
    <lineage>
        <taxon>Eukaryota</taxon>
        <taxon>Metazoa</taxon>
        <taxon>Ecdysozoa</taxon>
        <taxon>Arthropoda</taxon>
        <taxon>Hexapoda</taxon>
        <taxon>Insecta</taxon>
        <taxon>Pterygota</taxon>
        <taxon>Neoptera</taxon>
        <taxon>Endopterygota</taxon>
        <taxon>Diptera</taxon>
        <taxon>Nematocera</taxon>
        <taxon>Culicoidea</taxon>
        <taxon>Culicidae</taxon>
        <taxon>Anophelinae</taxon>
        <taxon>Anopheles</taxon>
    </lineage>
</organism>
<evidence type="ECO:0000256" key="1">
    <source>
        <dbReference type="SAM" id="MobiDB-lite"/>
    </source>
</evidence>
<feature type="compositionally biased region" description="Basic residues" evidence="1">
    <location>
        <begin position="1"/>
        <end position="14"/>
    </location>
</feature>
<proteinExistence type="predicted"/>
<evidence type="ECO:0000313" key="2">
    <source>
        <dbReference type="EnsemblMetazoa" id="ACOM033188-PA.1"/>
    </source>
</evidence>
<accession>A0A8W7PKR8</accession>
<sequence>MKERRKIKTTHKHNISPAARGERARRVGIDHDSLGRLGASDAIEEEIRKRRVALCDSLGVELWTLLAAKHSIVAAFGSDRPVRRGSGFSNRTLSIHFIFKIDRVNTAGGTGEKMSAVGSVFATGLTQRIVCCKLMANGTRIWKLHQPYKGAESTIG</sequence>
<reference evidence="2" key="1">
    <citation type="submission" date="2022-08" db="UniProtKB">
        <authorList>
            <consortium name="EnsemblMetazoa"/>
        </authorList>
    </citation>
    <scope>IDENTIFICATION</scope>
</reference>
<dbReference type="Proteomes" id="UP000075882">
    <property type="component" value="Unassembled WGS sequence"/>
</dbReference>
<protein>
    <submittedName>
        <fullName evidence="2">Uncharacterized protein</fullName>
    </submittedName>
</protein>
<dbReference type="EnsemblMetazoa" id="ACOM033188-RA">
    <property type="protein sequence ID" value="ACOM033188-PA.1"/>
    <property type="gene ID" value="ACOM033188"/>
</dbReference>
<feature type="region of interest" description="Disordered" evidence="1">
    <location>
        <begin position="1"/>
        <end position="23"/>
    </location>
</feature>
<dbReference type="AlphaFoldDB" id="A0A8W7PKR8"/>